<dbReference type="InterPro" id="IPR012337">
    <property type="entry name" value="RNaseH-like_sf"/>
</dbReference>
<feature type="domain" description="GIY-YIG" evidence="3">
    <location>
        <begin position="197"/>
        <end position="275"/>
    </location>
</feature>
<dbReference type="GO" id="GO:0003887">
    <property type="term" value="F:DNA-directed DNA polymerase activity"/>
    <property type="evidence" value="ECO:0007669"/>
    <property type="project" value="InterPro"/>
</dbReference>
<evidence type="ECO:0000313" key="5">
    <source>
        <dbReference type="Proteomes" id="UP000294616"/>
    </source>
</evidence>
<sequence>MEYAIVDIETTGGYASGSGITEIAILIHNGKAIIDRYQTLINPKVPIPIYIQALTGITDDMVYDSPDFGQVAEQIYKVLEGRVFVAHNVNFDYSFIKHHLERAGYTFNAQKLCTVRLTRKIKPGLQSYSLGKLCDALKIPLTDRHRAEGDAQATAILFSRLLEWDTEGHIVTMLGKKSKEQQLPPNLPHKDFEKLPHCPGVYYFKDQTGKVVYVGKAKDIRKRVSSHFTGHNPKPQRQHFLRSIHSIHYEACGTELMALLLEAVEIKRLWPAFNKAIKRQEPKFALYSYEDQSGYLHLEVGNHKKGLENIHTFNLKTEALNLLFKMIRDFELRPDLCGFKSAIGIGSEVKEPEIGINKLPPAAYNDRVQSAIEHLHLTMHSFIILDKGRNEEEQSCIWIEKGCSYGFGYIEQYSDIKSIADAKESIKRYPATHYIMQLIYNYAERFPEKVLSF</sequence>
<dbReference type="GO" id="GO:0045004">
    <property type="term" value="P:DNA replication proofreading"/>
    <property type="evidence" value="ECO:0007669"/>
    <property type="project" value="TreeGrafter"/>
</dbReference>
<dbReference type="NCBIfam" id="TIGR00573">
    <property type="entry name" value="dnaq"/>
    <property type="match status" value="1"/>
</dbReference>
<dbReference type="GO" id="GO:0005829">
    <property type="term" value="C:cytosol"/>
    <property type="evidence" value="ECO:0007669"/>
    <property type="project" value="TreeGrafter"/>
</dbReference>
<dbReference type="AlphaFoldDB" id="A0A4R1LVI1"/>
<evidence type="ECO:0000256" key="2">
    <source>
        <dbReference type="ARBA" id="ARBA00026073"/>
    </source>
</evidence>
<comment type="caution">
    <text evidence="4">The sequence shown here is derived from an EMBL/GenBank/DDBJ whole genome shotgun (WGS) entry which is preliminary data.</text>
</comment>
<dbReference type="CDD" id="cd06127">
    <property type="entry name" value="DEDDh"/>
    <property type="match status" value="1"/>
</dbReference>
<evidence type="ECO:0000313" key="4">
    <source>
        <dbReference type="EMBL" id="TCK83426.1"/>
    </source>
</evidence>
<dbReference type="InterPro" id="IPR036397">
    <property type="entry name" value="RNaseH_sf"/>
</dbReference>
<dbReference type="GO" id="GO:0008408">
    <property type="term" value="F:3'-5' exonuclease activity"/>
    <property type="evidence" value="ECO:0007669"/>
    <property type="project" value="TreeGrafter"/>
</dbReference>
<dbReference type="GO" id="GO:0003677">
    <property type="term" value="F:DNA binding"/>
    <property type="evidence" value="ECO:0007669"/>
    <property type="project" value="InterPro"/>
</dbReference>
<dbReference type="FunFam" id="3.30.420.10:FF:000045">
    <property type="entry name" value="3'-5' exonuclease DinG"/>
    <property type="match status" value="1"/>
</dbReference>
<dbReference type="Proteomes" id="UP000294616">
    <property type="component" value="Unassembled WGS sequence"/>
</dbReference>
<comment type="function">
    <text evidence="1">DNA polymerase III is a complex, multichain enzyme responsible for most of the replicative synthesis in bacteria. The epsilon subunit contain the editing function and is a proofreading 3'-5' exonuclease.</text>
</comment>
<accession>A0A4R1LVI1</accession>
<evidence type="ECO:0000256" key="1">
    <source>
        <dbReference type="ARBA" id="ARBA00025483"/>
    </source>
</evidence>
<proteinExistence type="predicted"/>
<dbReference type="InterPro" id="IPR013520">
    <property type="entry name" value="Ribonucl_H"/>
</dbReference>
<gene>
    <name evidence="4" type="ORF">C8N28_2027</name>
</gene>
<name>A0A4R1LVI1_9SPHI</name>
<dbReference type="PROSITE" id="PS50164">
    <property type="entry name" value="GIY_YIG"/>
    <property type="match status" value="1"/>
</dbReference>
<dbReference type="Pfam" id="PF01541">
    <property type="entry name" value="GIY-YIG"/>
    <property type="match status" value="1"/>
</dbReference>
<comment type="subunit">
    <text evidence="2">DNA polymerase III contains a core (composed of alpha, epsilon and theta chains) that associates with a tau subunit. This core dimerizes to form the POLIII' complex. PolIII' associates with the gamma complex (composed of gamma, delta, delta', psi and chi chains) and with the beta chain to form the complete DNA polymerase III complex.</text>
</comment>
<dbReference type="GO" id="GO:0006289">
    <property type="term" value="P:nucleotide-excision repair"/>
    <property type="evidence" value="ECO:0007669"/>
    <property type="project" value="InterPro"/>
</dbReference>
<protein>
    <submittedName>
        <fullName evidence="4">DNA polymerase-3 subunit epsilon</fullName>
    </submittedName>
</protein>
<dbReference type="Pfam" id="PF00929">
    <property type="entry name" value="RNase_T"/>
    <property type="match status" value="1"/>
</dbReference>
<dbReference type="Gene3D" id="3.40.1440.10">
    <property type="entry name" value="GIY-YIG endonuclease"/>
    <property type="match status" value="1"/>
</dbReference>
<reference evidence="4 5" key="1">
    <citation type="submission" date="2019-03" db="EMBL/GenBank/DDBJ databases">
        <title>Genomic Encyclopedia of Archaeal and Bacterial Type Strains, Phase II (KMG-II): from individual species to whole genera.</title>
        <authorList>
            <person name="Goeker M."/>
        </authorList>
    </citation>
    <scope>NUCLEOTIDE SEQUENCE [LARGE SCALE GENOMIC DNA]</scope>
    <source>
        <strain evidence="4 5">DSM 22554</strain>
    </source>
</reference>
<dbReference type="SMART" id="SM00479">
    <property type="entry name" value="EXOIII"/>
    <property type="match status" value="1"/>
</dbReference>
<dbReference type="InterPro" id="IPR035901">
    <property type="entry name" value="GIY-YIG_endonuc_sf"/>
</dbReference>
<dbReference type="PANTHER" id="PTHR30231">
    <property type="entry name" value="DNA POLYMERASE III SUBUNIT EPSILON"/>
    <property type="match status" value="1"/>
</dbReference>
<dbReference type="SUPFAM" id="SSF82771">
    <property type="entry name" value="GIY-YIG endonuclease"/>
    <property type="match status" value="1"/>
</dbReference>
<dbReference type="InterPro" id="IPR006054">
    <property type="entry name" value="DnaQ"/>
</dbReference>
<evidence type="ECO:0000259" key="3">
    <source>
        <dbReference type="PROSITE" id="PS50164"/>
    </source>
</evidence>
<dbReference type="Gene3D" id="3.30.420.10">
    <property type="entry name" value="Ribonuclease H-like superfamily/Ribonuclease H"/>
    <property type="match status" value="1"/>
</dbReference>
<dbReference type="PANTHER" id="PTHR30231:SF37">
    <property type="entry name" value="EXODEOXYRIBONUCLEASE 10"/>
    <property type="match status" value="1"/>
</dbReference>
<dbReference type="InterPro" id="IPR047296">
    <property type="entry name" value="GIY-YIG_UvrC_Cho"/>
</dbReference>
<dbReference type="CDD" id="cd10434">
    <property type="entry name" value="GIY-YIG_UvrC_Cho"/>
    <property type="match status" value="1"/>
</dbReference>
<dbReference type="EMBL" id="SMGO01000002">
    <property type="protein sequence ID" value="TCK83426.1"/>
    <property type="molecule type" value="Genomic_DNA"/>
</dbReference>
<keyword evidence="5" id="KW-1185">Reference proteome</keyword>
<organism evidence="4 5">
    <name type="scientific">Albibacterium bauzanense</name>
    <dbReference type="NCBI Taxonomy" id="653929"/>
    <lineage>
        <taxon>Bacteria</taxon>
        <taxon>Pseudomonadati</taxon>
        <taxon>Bacteroidota</taxon>
        <taxon>Sphingobacteriia</taxon>
        <taxon>Sphingobacteriales</taxon>
        <taxon>Sphingobacteriaceae</taxon>
        <taxon>Albibacterium</taxon>
    </lineage>
</organism>
<dbReference type="SMART" id="SM00465">
    <property type="entry name" value="GIYc"/>
    <property type="match status" value="1"/>
</dbReference>
<dbReference type="InterPro" id="IPR000305">
    <property type="entry name" value="GIY-YIG_endonuc"/>
</dbReference>
<dbReference type="OrthoDB" id="9803913at2"/>
<dbReference type="SUPFAM" id="SSF53098">
    <property type="entry name" value="Ribonuclease H-like"/>
    <property type="match status" value="1"/>
</dbReference>